<feature type="compositionally biased region" description="Basic residues" evidence="1">
    <location>
        <begin position="72"/>
        <end position="85"/>
    </location>
</feature>
<proteinExistence type="predicted"/>
<sequence>MCPPSARRTGSPCPAATATSRPPNGRPRSPCRRPCSPAATGTPRSRRCARGRAKCPPRARAEALSAIGSPRGGRHARRRHHRRRPAAVRAAARLILDDAARLTPPLALDYLALVDPADFTEIGDGFSGEAVLAVAARVGSTRLIDNTTLTFGTFGAAS</sequence>
<dbReference type="Pfam" id="PF02569">
    <property type="entry name" value="Pantoate_ligase"/>
    <property type="match status" value="1"/>
</dbReference>
<dbReference type="SUPFAM" id="SSF52374">
    <property type="entry name" value="Nucleotidylyl transferase"/>
    <property type="match status" value="1"/>
</dbReference>
<dbReference type="EMBL" id="AP035768">
    <property type="protein sequence ID" value="BFO14119.1"/>
    <property type="molecule type" value="Genomic_DNA"/>
</dbReference>
<accession>A0AAT9H9U1</accession>
<dbReference type="AlphaFoldDB" id="A0AAT9H9U1"/>
<protein>
    <recommendedName>
        <fullName evidence="3">Pantoate--beta-alanine ligase</fullName>
    </recommendedName>
</protein>
<feature type="compositionally biased region" description="Low complexity" evidence="1">
    <location>
        <begin position="20"/>
        <end position="37"/>
    </location>
</feature>
<reference evidence="2" key="2">
    <citation type="submission" date="2024-07" db="EMBL/GenBank/DDBJ databases">
        <title>Streptomyces haneummycinica sp. nov., a new antibiotic-producing actinobacterium isolated from marine sediment.</title>
        <authorList>
            <person name="Uemura M."/>
            <person name="Hamada M."/>
            <person name="Hirano S."/>
            <person name="Kobayashi K."/>
            <person name="Ohshiro T."/>
            <person name="Kobayashi T."/>
            <person name="Terahara T."/>
        </authorList>
    </citation>
    <scope>NUCLEOTIDE SEQUENCE</scope>
    <source>
        <strain evidence="2">KM77-8</strain>
    </source>
</reference>
<organism evidence="2">
    <name type="scientific">Streptomyces haneummycinicus</name>
    <dbReference type="NCBI Taxonomy" id="3074435"/>
    <lineage>
        <taxon>Bacteria</taxon>
        <taxon>Bacillati</taxon>
        <taxon>Actinomycetota</taxon>
        <taxon>Actinomycetes</taxon>
        <taxon>Kitasatosporales</taxon>
        <taxon>Streptomycetaceae</taxon>
        <taxon>Streptomyces</taxon>
    </lineage>
</organism>
<gene>
    <name evidence="2" type="ORF">SHKM778_05070</name>
</gene>
<dbReference type="InterPro" id="IPR042176">
    <property type="entry name" value="Pantoate_ligase_C"/>
</dbReference>
<dbReference type="GO" id="GO:0015940">
    <property type="term" value="P:pantothenate biosynthetic process"/>
    <property type="evidence" value="ECO:0007669"/>
    <property type="project" value="InterPro"/>
</dbReference>
<feature type="compositionally biased region" description="Basic residues" evidence="1">
    <location>
        <begin position="44"/>
        <end position="57"/>
    </location>
</feature>
<dbReference type="GO" id="GO:0004592">
    <property type="term" value="F:pantoate-beta-alanine ligase activity"/>
    <property type="evidence" value="ECO:0007669"/>
    <property type="project" value="InterPro"/>
</dbReference>
<dbReference type="InterPro" id="IPR003721">
    <property type="entry name" value="Pantoate_ligase"/>
</dbReference>
<evidence type="ECO:0000256" key="1">
    <source>
        <dbReference type="SAM" id="MobiDB-lite"/>
    </source>
</evidence>
<reference evidence="2" key="1">
    <citation type="submission" date="2024-06" db="EMBL/GenBank/DDBJ databases">
        <authorList>
            <consortium name="consrtm"/>
            <person name="Uemura M."/>
            <person name="Terahara T."/>
        </authorList>
    </citation>
    <scope>NUCLEOTIDE SEQUENCE</scope>
    <source>
        <strain evidence="2">KM77-8</strain>
    </source>
</reference>
<evidence type="ECO:0000313" key="2">
    <source>
        <dbReference type="EMBL" id="BFO14119.1"/>
    </source>
</evidence>
<name>A0AAT9H9U1_9ACTN</name>
<evidence type="ECO:0008006" key="3">
    <source>
        <dbReference type="Google" id="ProtNLM"/>
    </source>
</evidence>
<dbReference type="Gene3D" id="3.30.1300.10">
    <property type="entry name" value="Pantoate-beta-alanine ligase, C-terminal domain"/>
    <property type="match status" value="1"/>
</dbReference>
<feature type="region of interest" description="Disordered" evidence="1">
    <location>
        <begin position="1"/>
        <end position="85"/>
    </location>
</feature>